<dbReference type="Proteomes" id="UP001244207">
    <property type="component" value="Unassembled WGS sequence"/>
</dbReference>
<sequence>MQFAHQIKLVSFPYCQVHATLVLCLLFLMSPVPYCLGDIRPKRTLLSAVRGRVWVSCAMTALLCFVCMSSPQYDA</sequence>
<comment type="caution">
    <text evidence="2">The sequence shown here is derived from an EMBL/GenBank/DDBJ whole genome shotgun (WGS) entry which is preliminary data.</text>
</comment>
<organism evidence="2 3">
    <name type="scientific">Glomerella acutata</name>
    <name type="common">Colletotrichum acutatum</name>
    <dbReference type="NCBI Taxonomy" id="27357"/>
    <lineage>
        <taxon>Eukaryota</taxon>
        <taxon>Fungi</taxon>
        <taxon>Dikarya</taxon>
        <taxon>Ascomycota</taxon>
        <taxon>Pezizomycotina</taxon>
        <taxon>Sordariomycetes</taxon>
        <taxon>Hypocreomycetidae</taxon>
        <taxon>Glomerellales</taxon>
        <taxon>Glomerellaceae</taxon>
        <taxon>Colletotrichum</taxon>
        <taxon>Colletotrichum acutatum species complex</taxon>
    </lineage>
</organism>
<keyword evidence="1" id="KW-0472">Membrane</keyword>
<protein>
    <submittedName>
        <fullName evidence="2">Uncharacterized protein</fullName>
    </submittedName>
</protein>
<dbReference type="AlphaFoldDB" id="A0AAD8UHG3"/>
<keyword evidence="3" id="KW-1185">Reference proteome</keyword>
<accession>A0AAD8UHG3</accession>
<name>A0AAD8UHG3_GLOAC</name>
<evidence type="ECO:0000313" key="3">
    <source>
        <dbReference type="Proteomes" id="UP001244207"/>
    </source>
</evidence>
<dbReference type="EMBL" id="JAHMHS010000072">
    <property type="protein sequence ID" value="KAK1722917.1"/>
    <property type="molecule type" value="Genomic_DNA"/>
</dbReference>
<evidence type="ECO:0000256" key="1">
    <source>
        <dbReference type="SAM" id="Phobius"/>
    </source>
</evidence>
<dbReference type="GeneID" id="85386794"/>
<reference evidence="2" key="1">
    <citation type="submission" date="2021-12" db="EMBL/GenBank/DDBJ databases">
        <title>Comparative genomics, transcriptomics and evolutionary studies reveal genomic signatures of adaptation to plant cell wall in hemibiotrophic fungi.</title>
        <authorList>
            <consortium name="DOE Joint Genome Institute"/>
            <person name="Baroncelli R."/>
            <person name="Diaz J.F."/>
            <person name="Benocci T."/>
            <person name="Peng M."/>
            <person name="Battaglia E."/>
            <person name="Haridas S."/>
            <person name="Andreopoulos W."/>
            <person name="Labutti K."/>
            <person name="Pangilinan J."/>
            <person name="Floch G.L."/>
            <person name="Makela M.R."/>
            <person name="Henrissat B."/>
            <person name="Grigoriev I.V."/>
            <person name="Crouch J.A."/>
            <person name="De Vries R.P."/>
            <person name="Sukno S.A."/>
            <person name="Thon M.R."/>
        </authorList>
    </citation>
    <scope>NUCLEOTIDE SEQUENCE</scope>
    <source>
        <strain evidence="2">CBS 112980</strain>
    </source>
</reference>
<evidence type="ECO:0000313" key="2">
    <source>
        <dbReference type="EMBL" id="KAK1722917.1"/>
    </source>
</evidence>
<proteinExistence type="predicted"/>
<keyword evidence="1" id="KW-1133">Transmembrane helix</keyword>
<feature type="transmembrane region" description="Helical" evidence="1">
    <location>
        <begin position="53"/>
        <end position="71"/>
    </location>
</feature>
<keyword evidence="1" id="KW-0812">Transmembrane</keyword>
<dbReference type="RefSeq" id="XP_060362972.1">
    <property type="nucleotide sequence ID" value="XM_060502895.1"/>
</dbReference>
<gene>
    <name evidence="2" type="ORF">BDZ83DRAFT_408403</name>
</gene>